<keyword evidence="2" id="KW-1185">Reference proteome</keyword>
<protein>
    <submittedName>
        <fullName evidence="1">Uncharacterized protein</fullName>
    </submittedName>
</protein>
<dbReference type="EMBL" id="JAWWNJ010000257">
    <property type="protein sequence ID" value="KAK6966741.1"/>
    <property type="molecule type" value="Genomic_DNA"/>
</dbReference>
<proteinExistence type="predicted"/>
<dbReference type="AlphaFoldDB" id="A0AAV9Z0K1"/>
<accession>A0AAV9Z0K1</accession>
<organism evidence="1 2">
    <name type="scientific">Favolaschia claudopus</name>
    <dbReference type="NCBI Taxonomy" id="2862362"/>
    <lineage>
        <taxon>Eukaryota</taxon>
        <taxon>Fungi</taxon>
        <taxon>Dikarya</taxon>
        <taxon>Basidiomycota</taxon>
        <taxon>Agaricomycotina</taxon>
        <taxon>Agaricomycetes</taxon>
        <taxon>Agaricomycetidae</taxon>
        <taxon>Agaricales</taxon>
        <taxon>Marasmiineae</taxon>
        <taxon>Mycenaceae</taxon>
        <taxon>Favolaschia</taxon>
    </lineage>
</organism>
<dbReference type="Proteomes" id="UP001362999">
    <property type="component" value="Unassembled WGS sequence"/>
</dbReference>
<name>A0AAV9Z0K1_9AGAR</name>
<comment type="caution">
    <text evidence="1">The sequence shown here is derived from an EMBL/GenBank/DDBJ whole genome shotgun (WGS) entry which is preliminary data.</text>
</comment>
<gene>
    <name evidence="1" type="ORF">R3P38DRAFT_3337737</name>
</gene>
<sequence length="275" mass="30817">MSDNQAVLSPSSLIYLAQVSRESRLRNMNGRCYYRWILKLVREHPALMAYTRGAQRNIELVPVAPVPTFSMDDFTFYTTTDGWIESNTRSFVDFFMSLRTASTLALGNRMRMSGQLPTAEILASRGKIPSSLCRLGCNAVESMHHIFWRIDTAGDLVARTAVRLNEAGLSDEEQKPILLAAKSLFTDHAVTWPLRISQYYLGHIPSLSGLISVANIPGCLERLGYRDSIPGTVKRRRILTHISTDWHTTSIRLAGRIFGSVQRTMAARAAEAIRV</sequence>
<evidence type="ECO:0000313" key="2">
    <source>
        <dbReference type="Proteomes" id="UP001362999"/>
    </source>
</evidence>
<evidence type="ECO:0000313" key="1">
    <source>
        <dbReference type="EMBL" id="KAK6966741.1"/>
    </source>
</evidence>
<reference evidence="1 2" key="1">
    <citation type="journal article" date="2024" name="J Genomics">
        <title>Draft genome sequencing and assembly of Favolaschia claudopus CIRM-BRFM 2984 isolated from oak limbs.</title>
        <authorList>
            <person name="Navarro D."/>
            <person name="Drula E."/>
            <person name="Chaduli D."/>
            <person name="Cazenave R."/>
            <person name="Ahrendt S."/>
            <person name="Wang J."/>
            <person name="Lipzen A."/>
            <person name="Daum C."/>
            <person name="Barry K."/>
            <person name="Grigoriev I.V."/>
            <person name="Favel A."/>
            <person name="Rosso M.N."/>
            <person name="Martin F."/>
        </authorList>
    </citation>
    <scope>NUCLEOTIDE SEQUENCE [LARGE SCALE GENOMIC DNA]</scope>
    <source>
        <strain evidence="1 2">CIRM-BRFM 2984</strain>
    </source>
</reference>